<dbReference type="Pfam" id="PF17958">
    <property type="entry name" value="EF-hand_13"/>
    <property type="match status" value="1"/>
</dbReference>
<evidence type="ECO:0000313" key="5">
    <source>
        <dbReference type="EMBL" id="KAK8857827.1"/>
    </source>
</evidence>
<proteinExistence type="predicted"/>
<dbReference type="Gene3D" id="1.10.238.220">
    <property type="match status" value="1"/>
</dbReference>
<dbReference type="PANTHER" id="PTHR14095:SF0">
    <property type="entry name" value="MIP22305P"/>
    <property type="match status" value="1"/>
</dbReference>
<evidence type="ECO:0000256" key="1">
    <source>
        <dbReference type="ARBA" id="ARBA00022723"/>
    </source>
</evidence>
<comment type="caution">
    <text evidence="5">The sequence shown here is derived from an EMBL/GenBank/DDBJ whole genome shotgun (WGS) entry which is preliminary data.</text>
</comment>
<dbReference type="InterPro" id="IPR018247">
    <property type="entry name" value="EF_Hand_1_Ca_BS"/>
</dbReference>
<dbReference type="EMBL" id="JAPFFF010000019">
    <property type="protein sequence ID" value="KAK8857827.1"/>
    <property type="molecule type" value="Genomic_DNA"/>
</dbReference>
<dbReference type="InterPro" id="IPR011992">
    <property type="entry name" value="EF-hand-dom_pair"/>
</dbReference>
<protein>
    <recommendedName>
        <fullName evidence="4">PP2A regulatory subunit B'' EF-hand domain-containing protein</fullName>
    </recommendedName>
</protein>
<keyword evidence="6" id="KW-1185">Reference proteome</keyword>
<keyword evidence="1" id="KW-0479">Metal-binding</keyword>
<dbReference type="SUPFAM" id="SSF47473">
    <property type="entry name" value="EF-hand"/>
    <property type="match status" value="1"/>
</dbReference>
<evidence type="ECO:0000256" key="3">
    <source>
        <dbReference type="SAM" id="MobiDB-lite"/>
    </source>
</evidence>
<dbReference type="InterPro" id="IPR041534">
    <property type="entry name" value="EF-hand_13"/>
</dbReference>
<sequence length="509" mass="58842">MESYYPRANLLYDSVFLEFISNSKYDLEFNNLKKMLDPSIPASECEIKEFFRKEVPASSISPRKLIPKSPVINTRKPMIIRKSIDSPTINSTPKSEEIPPFYNVFSKTNSVLKTLHPGDYILNIQAFSSIIQDYLGLPSFFAVPFMISLDPSLVGTGKFEIPYSTFSNFAVPKLENATLQEKIFRILLGKQERNYLIQNDFSLYVTSLIQSHKSLKFLENETALISSYAKCIIARIFYTLDPEFRGRINFQHFANSNFCDCLIAVDTAPDVSDVVDFFSYEHFYVLLTKFWELDIEEKGKIDIDTLSTYDENRISKDMCRRLIQQLPSHHSEDEISFADFVYFVLAVEDKTTDTALRVWYRVSDLDDDGILSMYEIRRLYSEQKKKMIDNGMDPVSFKFVLSQILDMIGDVKDGVSISKLRDSGKQDTFFNILLDFKKFNEWEFRDPLFEMNMNVAFTGMKPWDIFCQLQYARLSASQDDNDDTNDDDVTNNDDSSNSTNNSNEDAMFS</sequence>
<dbReference type="PANTHER" id="PTHR14095">
    <property type="entry name" value="PHOSPHATASE 2A REGULATORY SUBUNIT-RELATED"/>
    <property type="match status" value="1"/>
</dbReference>
<gene>
    <name evidence="5" type="ORF">M9Y10_012921</name>
</gene>
<keyword evidence="2" id="KW-0106">Calcium</keyword>
<organism evidence="5 6">
    <name type="scientific">Tritrichomonas musculus</name>
    <dbReference type="NCBI Taxonomy" id="1915356"/>
    <lineage>
        <taxon>Eukaryota</taxon>
        <taxon>Metamonada</taxon>
        <taxon>Parabasalia</taxon>
        <taxon>Tritrichomonadida</taxon>
        <taxon>Tritrichomonadidae</taxon>
        <taxon>Tritrichomonas</taxon>
    </lineage>
</organism>
<feature type="domain" description="PP2A regulatory subunit B'' EF-hand" evidence="4">
    <location>
        <begin position="182"/>
        <end position="266"/>
    </location>
</feature>
<evidence type="ECO:0000313" key="6">
    <source>
        <dbReference type="Proteomes" id="UP001470230"/>
    </source>
</evidence>
<name>A0ABR2I5N7_9EUKA</name>
<evidence type="ECO:0000259" key="4">
    <source>
        <dbReference type="Pfam" id="PF17958"/>
    </source>
</evidence>
<feature type="compositionally biased region" description="Acidic residues" evidence="3">
    <location>
        <begin position="479"/>
        <end position="491"/>
    </location>
</feature>
<accession>A0ABR2I5N7</accession>
<dbReference type="Proteomes" id="UP001470230">
    <property type="component" value="Unassembled WGS sequence"/>
</dbReference>
<feature type="region of interest" description="Disordered" evidence="3">
    <location>
        <begin position="477"/>
        <end position="509"/>
    </location>
</feature>
<evidence type="ECO:0000256" key="2">
    <source>
        <dbReference type="ARBA" id="ARBA00022837"/>
    </source>
</evidence>
<feature type="compositionally biased region" description="Low complexity" evidence="3">
    <location>
        <begin position="492"/>
        <end position="503"/>
    </location>
</feature>
<reference evidence="5 6" key="1">
    <citation type="submission" date="2024-04" db="EMBL/GenBank/DDBJ databases">
        <title>Tritrichomonas musculus Genome.</title>
        <authorList>
            <person name="Alves-Ferreira E."/>
            <person name="Grigg M."/>
            <person name="Lorenzi H."/>
            <person name="Galac M."/>
        </authorList>
    </citation>
    <scope>NUCLEOTIDE SEQUENCE [LARGE SCALE GENOMIC DNA]</scope>
    <source>
        <strain evidence="5 6">EAF2021</strain>
    </source>
</reference>
<dbReference type="Gene3D" id="1.10.238.10">
    <property type="entry name" value="EF-hand"/>
    <property type="match status" value="1"/>
</dbReference>
<dbReference type="PROSITE" id="PS00018">
    <property type="entry name" value="EF_HAND_1"/>
    <property type="match status" value="1"/>
</dbReference>